<dbReference type="KEGG" id="ptan:CRYO30217_00563"/>
<protein>
    <recommendedName>
        <fullName evidence="6">O-antigen ligase-related domain-containing protein</fullName>
    </recommendedName>
</protein>
<feature type="transmembrane region" description="Helical" evidence="5">
    <location>
        <begin position="12"/>
        <end position="38"/>
    </location>
</feature>
<dbReference type="AlphaFoldDB" id="A0A916JLM3"/>
<dbReference type="RefSeq" id="WP_258540795.1">
    <property type="nucleotide sequence ID" value="NZ_OU015584.1"/>
</dbReference>
<sequence>MRKTDANHINFILIALTAFLIPLYQPLVRYSIGFLFLSTLFNTRKINASFLLQLSPLLLYFVWLCVGMLWTVDVSSGWKEIEHSLSFLIFPVVFGISKINIGHYINRIFSFFTFGVVVSLIICLAVAIYRFSLGGELKAFYYADLSYFHHPSYMAMYGNVSLIYLYLSLLNAGSVKTYYFKTSLSKFALISVISIFVLLLMSKAGIVTMLLINSIGLIAVFQKKRKLNYAFLTIFGLGLIAFGAYLTISPLQSRVDEVWNSLSSDTKVESSTGARLLVWEASWDIIKEQPLTGVGTGDLSAELDNLYFERNYDKLLSKSLNSHNQFLESWAKSGILGIITLIFMFFYVAWKPLWRFYLLFILLISINMLMESMLQIQSGIVFIAFMNSIFAVSVIRRKE</sequence>
<name>A0A916JLM3_9FLAO</name>
<evidence type="ECO:0000313" key="7">
    <source>
        <dbReference type="EMBL" id="CAG5078066.1"/>
    </source>
</evidence>
<feature type="transmembrane region" description="Helical" evidence="5">
    <location>
        <begin position="206"/>
        <end position="222"/>
    </location>
</feature>
<feature type="transmembrane region" description="Helical" evidence="5">
    <location>
        <begin position="184"/>
        <end position="200"/>
    </location>
</feature>
<feature type="transmembrane region" description="Helical" evidence="5">
    <location>
        <begin position="376"/>
        <end position="395"/>
    </location>
</feature>
<evidence type="ECO:0000256" key="2">
    <source>
        <dbReference type="ARBA" id="ARBA00022692"/>
    </source>
</evidence>
<evidence type="ECO:0000256" key="3">
    <source>
        <dbReference type="ARBA" id="ARBA00022989"/>
    </source>
</evidence>
<dbReference type="EMBL" id="OU015584">
    <property type="protein sequence ID" value="CAG5078066.1"/>
    <property type="molecule type" value="Genomic_DNA"/>
</dbReference>
<dbReference type="GO" id="GO:0016020">
    <property type="term" value="C:membrane"/>
    <property type="evidence" value="ECO:0007669"/>
    <property type="project" value="UniProtKB-SubCell"/>
</dbReference>
<evidence type="ECO:0000256" key="1">
    <source>
        <dbReference type="ARBA" id="ARBA00004141"/>
    </source>
</evidence>
<feature type="transmembrane region" description="Helical" evidence="5">
    <location>
        <begin position="152"/>
        <end position="172"/>
    </location>
</feature>
<dbReference type="PANTHER" id="PTHR37422">
    <property type="entry name" value="TEICHURONIC ACID BIOSYNTHESIS PROTEIN TUAE"/>
    <property type="match status" value="1"/>
</dbReference>
<dbReference type="InterPro" id="IPR051533">
    <property type="entry name" value="WaaL-like"/>
</dbReference>
<feature type="transmembrane region" description="Helical" evidence="5">
    <location>
        <begin position="84"/>
        <end position="101"/>
    </location>
</feature>
<feature type="transmembrane region" description="Helical" evidence="5">
    <location>
        <begin position="353"/>
        <end position="370"/>
    </location>
</feature>
<gene>
    <name evidence="7" type="ORF">CRYO30217_00563</name>
</gene>
<feature type="transmembrane region" description="Helical" evidence="5">
    <location>
        <begin position="229"/>
        <end position="248"/>
    </location>
</feature>
<proteinExistence type="predicted"/>
<keyword evidence="8" id="KW-1185">Reference proteome</keyword>
<evidence type="ECO:0000256" key="4">
    <source>
        <dbReference type="ARBA" id="ARBA00023136"/>
    </source>
</evidence>
<dbReference type="PANTHER" id="PTHR37422:SF17">
    <property type="entry name" value="O-ANTIGEN LIGASE"/>
    <property type="match status" value="1"/>
</dbReference>
<comment type="subcellular location">
    <subcellularLocation>
        <location evidence="1">Membrane</location>
        <topology evidence="1">Multi-pass membrane protein</topology>
    </subcellularLocation>
</comment>
<evidence type="ECO:0000256" key="5">
    <source>
        <dbReference type="SAM" id="Phobius"/>
    </source>
</evidence>
<dbReference type="InterPro" id="IPR007016">
    <property type="entry name" value="O-antigen_ligase-rel_domated"/>
</dbReference>
<feature type="transmembrane region" description="Helical" evidence="5">
    <location>
        <begin position="50"/>
        <end position="72"/>
    </location>
</feature>
<reference evidence="7" key="1">
    <citation type="submission" date="2021-04" db="EMBL/GenBank/DDBJ databases">
        <authorList>
            <person name="Rodrigo-Torres L."/>
            <person name="Arahal R. D."/>
            <person name="Lucena T."/>
        </authorList>
    </citation>
    <scope>NUCLEOTIDE SEQUENCE</scope>
    <source>
        <strain evidence="7">AS29M-1</strain>
    </source>
</reference>
<dbReference type="Pfam" id="PF04932">
    <property type="entry name" value="Wzy_C"/>
    <property type="match status" value="1"/>
</dbReference>
<keyword evidence="4 5" id="KW-0472">Membrane</keyword>
<feature type="transmembrane region" description="Helical" evidence="5">
    <location>
        <begin position="108"/>
        <end position="132"/>
    </location>
</feature>
<evidence type="ECO:0000259" key="6">
    <source>
        <dbReference type="Pfam" id="PF04932"/>
    </source>
</evidence>
<keyword evidence="2 5" id="KW-0812">Transmembrane</keyword>
<accession>A0A916JLM3</accession>
<feature type="transmembrane region" description="Helical" evidence="5">
    <location>
        <begin position="330"/>
        <end position="348"/>
    </location>
</feature>
<keyword evidence="3 5" id="KW-1133">Transmembrane helix</keyword>
<organism evidence="7 8">
    <name type="scientific">Parvicella tangerina</name>
    <dbReference type="NCBI Taxonomy" id="2829795"/>
    <lineage>
        <taxon>Bacteria</taxon>
        <taxon>Pseudomonadati</taxon>
        <taxon>Bacteroidota</taxon>
        <taxon>Flavobacteriia</taxon>
        <taxon>Flavobacteriales</taxon>
        <taxon>Parvicellaceae</taxon>
        <taxon>Parvicella</taxon>
    </lineage>
</organism>
<evidence type="ECO:0000313" key="8">
    <source>
        <dbReference type="Proteomes" id="UP000683507"/>
    </source>
</evidence>
<feature type="domain" description="O-antigen ligase-related" evidence="6">
    <location>
        <begin position="191"/>
        <end position="341"/>
    </location>
</feature>
<dbReference type="Proteomes" id="UP000683507">
    <property type="component" value="Chromosome"/>
</dbReference>